<proteinExistence type="predicted"/>
<feature type="region of interest" description="Disordered" evidence="1">
    <location>
        <begin position="1"/>
        <end position="23"/>
    </location>
</feature>
<reference evidence="2" key="1">
    <citation type="submission" date="2023-07" db="EMBL/GenBank/DDBJ databases">
        <title>A chromosome-level genome assembly of Lolium multiflorum.</title>
        <authorList>
            <person name="Chen Y."/>
            <person name="Copetti D."/>
            <person name="Kolliker R."/>
            <person name="Studer B."/>
        </authorList>
    </citation>
    <scope>NUCLEOTIDE SEQUENCE</scope>
    <source>
        <strain evidence="2">02402/16</strain>
        <tissue evidence="2">Leaf</tissue>
    </source>
</reference>
<evidence type="ECO:0000313" key="3">
    <source>
        <dbReference type="Proteomes" id="UP001231189"/>
    </source>
</evidence>
<dbReference type="Pfam" id="PF04827">
    <property type="entry name" value="Plant_tran"/>
    <property type="match status" value="1"/>
</dbReference>
<dbReference type="Proteomes" id="UP001231189">
    <property type="component" value="Unassembled WGS sequence"/>
</dbReference>
<protein>
    <submittedName>
        <fullName evidence="2">Uncharacterized protein</fullName>
    </submittedName>
</protein>
<sequence>MGPPIGRRGPRPGRAALWGGGPHWPPLLRVLLRPKPKPWELRRIDSRLSAGRKTPREKSSPAGRNPSGNSLPEGEIDAIAIAIELDIISIDITIISIIYTVISTAASRHRYACKGYNHNESFIETACQHLLLLVGFDTLIYRKYYDTPPILVGHQMAADIFDEYLRMGESTCLESMYRFCRAVIAVFEEYYCREPNVEDTRRLLSINESRGFPGMIGSIDCMHWEWKNCPFGWQDMYSGHDEGRTVILEAVISQDLWIWHSFFGMAGFNNDINVLHRSPVFERLMQGKAPRVSYEINGNAYEKPYYLADGIYPDWATLVNTVRTPNFEKTRRFAKMQEACRKDVERGFGVLQARWAILRHPARTWLLKTMHEVMTCCVIVHNMIVENERPDGRNENHWEFQGELVAPVPGALSWTDYLHMNVEVTNDTVSKQLQTDLIEHQWTLAGDEDHA</sequence>
<dbReference type="EMBL" id="JAUUTY010000001">
    <property type="protein sequence ID" value="KAK1697966.1"/>
    <property type="molecule type" value="Genomic_DNA"/>
</dbReference>
<feature type="compositionally biased region" description="Low complexity" evidence="1">
    <location>
        <begin position="1"/>
        <end position="17"/>
    </location>
</feature>
<name>A0AAD8X613_LOLMU</name>
<accession>A0AAD8X613</accession>
<dbReference type="InterPro" id="IPR006912">
    <property type="entry name" value="Harbinger_derived_prot"/>
</dbReference>
<gene>
    <name evidence="2" type="ORF">QYE76_014663</name>
</gene>
<organism evidence="2 3">
    <name type="scientific">Lolium multiflorum</name>
    <name type="common">Italian ryegrass</name>
    <name type="synonym">Lolium perenne subsp. multiflorum</name>
    <dbReference type="NCBI Taxonomy" id="4521"/>
    <lineage>
        <taxon>Eukaryota</taxon>
        <taxon>Viridiplantae</taxon>
        <taxon>Streptophyta</taxon>
        <taxon>Embryophyta</taxon>
        <taxon>Tracheophyta</taxon>
        <taxon>Spermatophyta</taxon>
        <taxon>Magnoliopsida</taxon>
        <taxon>Liliopsida</taxon>
        <taxon>Poales</taxon>
        <taxon>Poaceae</taxon>
        <taxon>BOP clade</taxon>
        <taxon>Pooideae</taxon>
        <taxon>Poodae</taxon>
        <taxon>Poeae</taxon>
        <taxon>Poeae Chloroplast Group 2 (Poeae type)</taxon>
        <taxon>Loliodinae</taxon>
        <taxon>Loliinae</taxon>
        <taxon>Lolium</taxon>
    </lineage>
</organism>
<evidence type="ECO:0000256" key="1">
    <source>
        <dbReference type="SAM" id="MobiDB-lite"/>
    </source>
</evidence>
<keyword evidence="3" id="KW-1185">Reference proteome</keyword>
<dbReference type="PANTHER" id="PTHR47150:SF7">
    <property type="entry name" value="NUCLEASE"/>
    <property type="match status" value="1"/>
</dbReference>
<feature type="region of interest" description="Disordered" evidence="1">
    <location>
        <begin position="42"/>
        <end position="71"/>
    </location>
</feature>
<dbReference type="PANTHER" id="PTHR47150">
    <property type="entry name" value="OS12G0169200 PROTEIN"/>
    <property type="match status" value="1"/>
</dbReference>
<evidence type="ECO:0000313" key="2">
    <source>
        <dbReference type="EMBL" id="KAK1697966.1"/>
    </source>
</evidence>
<comment type="caution">
    <text evidence="2">The sequence shown here is derived from an EMBL/GenBank/DDBJ whole genome shotgun (WGS) entry which is preliminary data.</text>
</comment>
<dbReference type="AlphaFoldDB" id="A0AAD8X613"/>